<proteinExistence type="predicted"/>
<evidence type="ECO:0000313" key="2">
    <source>
        <dbReference type="Proteomes" id="UP000005408"/>
    </source>
</evidence>
<dbReference type="EnsemblMetazoa" id="G17520.1">
    <property type="protein sequence ID" value="G17520.1:cds"/>
    <property type="gene ID" value="G17520"/>
</dbReference>
<sequence length="382" mass="44477">MSSRRKPSEIRFSQDSIKNHWKDNSCQIDNRRLWVFQKLEKLGKCDSIAVKFGYIDSRKFTTTNLGTSVRIRGSGDPGGRFWKSLEKDIMCSTFTGGIYNQSGLETSRSPRADEWTDTTLSTAFENTIQIGEMKKNICLSDIGYFQTYSISDGEYLGELLDKWLQLDFSKYYWELKVFERFGRCYTEECKRLWALKNLKRFRKSPKIEFSFPHPPFQKMDDSIHFNSFSDSIRLRPNALIGGSVWKNINYLKKLPTFEVVTSPVSDMIFTKETIPDTYENNSIAKVLADSNAAMQLPRLIRVVEFDKKYYALNNEILWIAKEIQKMKYPLDVSVEVKIEMDPPLFRGFISGNIQEVSIQQTTFSHTNEELFIFECMKKIPTT</sequence>
<evidence type="ECO:0000313" key="1">
    <source>
        <dbReference type="EnsemblMetazoa" id="G17520.1:cds"/>
    </source>
</evidence>
<protein>
    <submittedName>
        <fullName evidence="1">Uncharacterized protein</fullName>
    </submittedName>
</protein>
<dbReference type="Proteomes" id="UP000005408">
    <property type="component" value="Unassembled WGS sequence"/>
</dbReference>
<reference evidence="1" key="1">
    <citation type="submission" date="2022-08" db="UniProtKB">
        <authorList>
            <consortium name="EnsemblMetazoa"/>
        </authorList>
    </citation>
    <scope>IDENTIFICATION</scope>
    <source>
        <strain evidence="1">05x7-T-G4-1.051#20</strain>
    </source>
</reference>
<accession>A0A8W8J6Q6</accession>
<organism evidence="1 2">
    <name type="scientific">Magallana gigas</name>
    <name type="common">Pacific oyster</name>
    <name type="synonym">Crassostrea gigas</name>
    <dbReference type="NCBI Taxonomy" id="29159"/>
    <lineage>
        <taxon>Eukaryota</taxon>
        <taxon>Metazoa</taxon>
        <taxon>Spiralia</taxon>
        <taxon>Lophotrochozoa</taxon>
        <taxon>Mollusca</taxon>
        <taxon>Bivalvia</taxon>
        <taxon>Autobranchia</taxon>
        <taxon>Pteriomorphia</taxon>
        <taxon>Ostreida</taxon>
        <taxon>Ostreoidea</taxon>
        <taxon>Ostreidae</taxon>
        <taxon>Magallana</taxon>
    </lineage>
</organism>
<name>A0A8W8J6Q6_MAGGI</name>
<keyword evidence="2" id="KW-1185">Reference proteome</keyword>
<dbReference type="AlphaFoldDB" id="A0A8W8J6Q6"/>